<accession>A0ABR1F4P5</accession>
<dbReference type="RefSeq" id="XP_064767832.1">
    <property type="nucleotide sequence ID" value="XM_064912878.1"/>
</dbReference>
<organism evidence="1 2">
    <name type="scientific">Myxozyma melibiosi</name>
    <dbReference type="NCBI Taxonomy" id="54550"/>
    <lineage>
        <taxon>Eukaryota</taxon>
        <taxon>Fungi</taxon>
        <taxon>Dikarya</taxon>
        <taxon>Ascomycota</taxon>
        <taxon>Saccharomycotina</taxon>
        <taxon>Lipomycetes</taxon>
        <taxon>Lipomycetales</taxon>
        <taxon>Lipomycetaceae</taxon>
        <taxon>Myxozyma</taxon>
    </lineage>
</organism>
<dbReference type="GeneID" id="90038390"/>
<protein>
    <submittedName>
        <fullName evidence="1">Uncharacterized protein</fullName>
    </submittedName>
</protein>
<name>A0ABR1F4P5_9ASCO</name>
<proteinExistence type="predicted"/>
<comment type="caution">
    <text evidence="1">The sequence shown here is derived from an EMBL/GenBank/DDBJ whole genome shotgun (WGS) entry which is preliminary data.</text>
</comment>
<keyword evidence="2" id="KW-1185">Reference proteome</keyword>
<evidence type="ECO:0000313" key="1">
    <source>
        <dbReference type="EMBL" id="KAK7204799.1"/>
    </source>
</evidence>
<dbReference type="Proteomes" id="UP001498771">
    <property type="component" value="Unassembled WGS sequence"/>
</dbReference>
<reference evidence="1 2" key="1">
    <citation type="submission" date="2024-03" db="EMBL/GenBank/DDBJ databases">
        <title>Genome-scale model development and genomic sequencing of the oleaginous clade Lipomyces.</title>
        <authorList>
            <consortium name="Lawrence Berkeley National Laboratory"/>
            <person name="Czajka J.J."/>
            <person name="Han Y."/>
            <person name="Kim J."/>
            <person name="Mondo S.J."/>
            <person name="Hofstad B.A."/>
            <person name="Robles A."/>
            <person name="Haridas S."/>
            <person name="Riley R."/>
            <person name="LaButti K."/>
            <person name="Pangilinan J."/>
            <person name="Andreopoulos W."/>
            <person name="Lipzen A."/>
            <person name="Yan J."/>
            <person name="Wang M."/>
            <person name="Ng V."/>
            <person name="Grigoriev I.V."/>
            <person name="Spatafora J.W."/>
            <person name="Magnuson J.K."/>
            <person name="Baker S.E."/>
            <person name="Pomraning K.R."/>
        </authorList>
    </citation>
    <scope>NUCLEOTIDE SEQUENCE [LARGE SCALE GENOMIC DNA]</scope>
    <source>
        <strain evidence="1 2">Phaff 52-87</strain>
    </source>
</reference>
<gene>
    <name evidence="1" type="ORF">BZA70DRAFT_280035</name>
</gene>
<evidence type="ECO:0000313" key="2">
    <source>
        <dbReference type="Proteomes" id="UP001498771"/>
    </source>
</evidence>
<dbReference type="EMBL" id="JBBJBU010000007">
    <property type="protein sequence ID" value="KAK7204799.1"/>
    <property type="molecule type" value="Genomic_DNA"/>
</dbReference>
<sequence length="424" mass="46156">MKSARPSGPLFPPSSTPPVKVTFIYPIVKAVYVAPAPTPATRAIKPTIETALYSRKERISAARHTSVSTNAQTRDFSTKPEAAHLGQSLCDHQKLENSPLVRFENKQARQFSLPLSQAVFLRPEIRNFSTRTFSTRKLSAALEIHLSNKAGVAANESSQAAALTLKASPKKDSESDENDKSVDEVLGLFNDAFRSFSVASVKDTTTVSADSDITSNCSATESSTTVTCASTDGSHTNTSVTLQQDCSAWKPAPIDSSFGAYNTKTGLPPTMEESPYSSTDDDTFEFSITPAVPQAGRELTSRFYANDETFNTTLAVPADQDAYEYLSGLWKYSGPRTSLLQDDHNTPASETINEGEEIWEDIDLGDDGPSTSDSVHVSTTQEFLDAVDNFKREVWTPAARGWRSMVNSAARKFDVEWIRGGTST</sequence>